<sequence length="306" mass="35278">MKRQNGSYDHRENVVIVEEAFILDLLDFCGEHMNSAYIYYRLGKQEWQELHTISSVLEANWIDQLIVEKRITPYFQPIVDGEQTLFAHEVLSRSFREDGSLIPSGELFTSAKKRNRLFALDKLCRLTAVAHSPVLRNQKVFINFLPTSIYSPEHCLQTTLELAHRMQANPATFVFEVVESEKVDDLEHLKTILRFYRQHGFEYALDDVGAGYSTIELLRELQPTYMKLDMKYVRGISDNPQHQEMAATMLEAAQEIGSIPLAEGIEEERDFLFLKRLGFQLFQGFLFGKPAPSPIGRTTPLTEKQI</sequence>
<dbReference type="Proteomes" id="UP000271031">
    <property type="component" value="Unassembled WGS sequence"/>
</dbReference>
<name>A0A3M8DAY4_9BACL</name>
<dbReference type="InterPro" id="IPR035919">
    <property type="entry name" value="EAL_sf"/>
</dbReference>
<dbReference type="Gene3D" id="3.20.20.450">
    <property type="entry name" value="EAL domain"/>
    <property type="match status" value="1"/>
</dbReference>
<dbReference type="EMBL" id="RHHQ01000015">
    <property type="protein sequence ID" value="RNB85184.1"/>
    <property type="molecule type" value="Genomic_DNA"/>
</dbReference>
<keyword evidence="3" id="KW-1185">Reference proteome</keyword>
<evidence type="ECO:0000313" key="3">
    <source>
        <dbReference type="Proteomes" id="UP000271031"/>
    </source>
</evidence>
<proteinExistence type="predicted"/>
<protein>
    <submittedName>
        <fullName evidence="2">EAL domain-containing protein</fullName>
    </submittedName>
</protein>
<dbReference type="CDD" id="cd01948">
    <property type="entry name" value="EAL"/>
    <property type="match status" value="1"/>
</dbReference>
<gene>
    <name evidence="2" type="ORF">EDM56_19110</name>
</gene>
<dbReference type="PANTHER" id="PTHR33121">
    <property type="entry name" value="CYCLIC DI-GMP PHOSPHODIESTERASE PDEF"/>
    <property type="match status" value="1"/>
</dbReference>
<organism evidence="2 3">
    <name type="scientific">Brevibacillus fluminis</name>
    <dbReference type="NCBI Taxonomy" id="511487"/>
    <lineage>
        <taxon>Bacteria</taxon>
        <taxon>Bacillati</taxon>
        <taxon>Bacillota</taxon>
        <taxon>Bacilli</taxon>
        <taxon>Bacillales</taxon>
        <taxon>Paenibacillaceae</taxon>
        <taxon>Brevibacillus</taxon>
    </lineage>
</organism>
<feature type="domain" description="EAL" evidence="1">
    <location>
        <begin position="54"/>
        <end position="304"/>
    </location>
</feature>
<dbReference type="PANTHER" id="PTHR33121:SF15">
    <property type="entry name" value="BLUE LIGHT- AND TEMPERATURE-REGULATED ANTIREPRESSOR BLUF"/>
    <property type="match status" value="1"/>
</dbReference>
<dbReference type="SMART" id="SM00052">
    <property type="entry name" value="EAL"/>
    <property type="match status" value="1"/>
</dbReference>
<dbReference type="Pfam" id="PF00563">
    <property type="entry name" value="EAL"/>
    <property type="match status" value="1"/>
</dbReference>
<dbReference type="PROSITE" id="PS50883">
    <property type="entry name" value="EAL"/>
    <property type="match status" value="1"/>
</dbReference>
<dbReference type="InterPro" id="IPR050706">
    <property type="entry name" value="Cyclic-di-GMP_PDE-like"/>
</dbReference>
<evidence type="ECO:0000313" key="2">
    <source>
        <dbReference type="EMBL" id="RNB85184.1"/>
    </source>
</evidence>
<comment type="caution">
    <text evidence="2">The sequence shown here is derived from an EMBL/GenBank/DDBJ whole genome shotgun (WGS) entry which is preliminary data.</text>
</comment>
<dbReference type="OrthoDB" id="581425at2"/>
<accession>A0A3M8DAY4</accession>
<evidence type="ECO:0000259" key="1">
    <source>
        <dbReference type="PROSITE" id="PS50883"/>
    </source>
</evidence>
<dbReference type="AlphaFoldDB" id="A0A3M8DAY4"/>
<reference evidence="2 3" key="1">
    <citation type="submission" date="2018-10" db="EMBL/GenBank/DDBJ databases">
        <title>Phylogenomics of Brevibacillus.</title>
        <authorList>
            <person name="Dunlap C."/>
        </authorList>
    </citation>
    <scope>NUCLEOTIDE SEQUENCE [LARGE SCALE GENOMIC DNA]</scope>
    <source>
        <strain evidence="2 3">JCM 15716</strain>
    </source>
</reference>
<dbReference type="SUPFAM" id="SSF141868">
    <property type="entry name" value="EAL domain-like"/>
    <property type="match status" value="1"/>
</dbReference>
<dbReference type="InterPro" id="IPR001633">
    <property type="entry name" value="EAL_dom"/>
</dbReference>
<dbReference type="GO" id="GO:0071111">
    <property type="term" value="F:cyclic-guanylate-specific phosphodiesterase activity"/>
    <property type="evidence" value="ECO:0007669"/>
    <property type="project" value="InterPro"/>
</dbReference>